<keyword evidence="1" id="KW-0472">Membrane</keyword>
<gene>
    <name evidence="2" type="ORF">OTK00_001006</name>
</gene>
<sequence length="521" mass="62077">MKRRQSAYLICEVDTTMGKIKIFRGRRVLSSILIIAVLYCLAPNIFSHDRYSANRLLSWLLFYQIFIFLSSAITISLLFRFLNIKYAPKISNYIFGLCWNDVLLIFSGVSLLHTAFMLASVNVIDFSSVWLVKGINFDIVISLADTMAIIVYFYNFYTINRPKKLLSHMLRDLNSFEKEKEREKVNEQFSIIKEFIKKTNSFFDTGVLFSILDNSRLSQPVFEHEKNDNHLELIVEMLFENLQRAFLSESPEEFKRMVDFLNELLDRFQDSEDSIFDRFISAYFTFILGNIGEMKTDMVLYFVRQLENIFERLFEKQIGITEKSKSDLIGILDRLSYIVYSRNLETSEELFSILEFYICLFAYFEKDYLFYSQLKDEFDTFVIFMLQNMNNVSKKEAREYFLKLIEKTKLYKIAFAEMVLIYIFLLALEYKMWNTGYVFFNVIMDLAKTRKLYKKNNHLFYHFMSGRKIFYLKKCLSKVKNKEINEVFRRKIYKKYLISIGSCSLKELSKCRVFRKLAGRK</sequence>
<dbReference type="EMBL" id="CP113865">
    <property type="protein sequence ID" value="WAM34758.1"/>
    <property type="molecule type" value="Genomic_DNA"/>
</dbReference>
<evidence type="ECO:0000313" key="3">
    <source>
        <dbReference type="Proteomes" id="UP001164909"/>
    </source>
</evidence>
<organism evidence="2 3">
    <name type="scientific">Caldicellulosiruptor morganii</name>
    <dbReference type="NCBI Taxonomy" id="1387555"/>
    <lineage>
        <taxon>Bacteria</taxon>
        <taxon>Bacillati</taxon>
        <taxon>Bacillota</taxon>
        <taxon>Bacillota incertae sedis</taxon>
        <taxon>Caldicellulosiruptorales</taxon>
        <taxon>Caldicellulosiruptoraceae</taxon>
        <taxon>Caldicellulosiruptor</taxon>
    </lineage>
</organism>
<dbReference type="RefSeq" id="WP_157841013.1">
    <property type="nucleotide sequence ID" value="NZ_CP113865.1"/>
</dbReference>
<feature type="transmembrane region" description="Helical" evidence="1">
    <location>
        <begin position="410"/>
        <end position="428"/>
    </location>
</feature>
<feature type="transmembrane region" description="Helical" evidence="1">
    <location>
        <begin position="58"/>
        <end position="82"/>
    </location>
</feature>
<keyword evidence="1" id="KW-0812">Transmembrane</keyword>
<reference evidence="2" key="1">
    <citation type="submission" date="2022-12" db="EMBL/GenBank/DDBJ databases">
        <authorList>
            <person name="Bing R.G."/>
            <person name="Willard D.J."/>
            <person name="Manesh M.J.H."/>
            <person name="Laemthong T."/>
            <person name="Crosby J.R."/>
            <person name="Kelly R.M."/>
        </authorList>
    </citation>
    <scope>NUCLEOTIDE SEQUENCE</scope>
    <source>
        <strain evidence="2">DSM 8990</strain>
    </source>
</reference>
<evidence type="ECO:0000313" key="2">
    <source>
        <dbReference type="EMBL" id="WAM34758.1"/>
    </source>
</evidence>
<keyword evidence="3" id="KW-1185">Reference proteome</keyword>
<protein>
    <submittedName>
        <fullName evidence="2">Uncharacterized protein</fullName>
    </submittedName>
</protein>
<feature type="transmembrane region" description="Helical" evidence="1">
    <location>
        <begin position="94"/>
        <end position="119"/>
    </location>
</feature>
<feature type="transmembrane region" description="Helical" evidence="1">
    <location>
        <begin position="28"/>
        <end position="46"/>
    </location>
</feature>
<evidence type="ECO:0000256" key="1">
    <source>
        <dbReference type="SAM" id="Phobius"/>
    </source>
</evidence>
<feature type="transmembrane region" description="Helical" evidence="1">
    <location>
        <begin position="139"/>
        <end position="157"/>
    </location>
</feature>
<dbReference type="Proteomes" id="UP001164909">
    <property type="component" value="Chromosome"/>
</dbReference>
<name>A0ABY7BPK0_9FIRM</name>
<accession>A0ABY7BPK0</accession>
<keyword evidence="1" id="KW-1133">Transmembrane helix</keyword>
<proteinExistence type="predicted"/>